<dbReference type="Gene3D" id="3.30.70.270">
    <property type="match status" value="1"/>
</dbReference>
<evidence type="ECO:0000313" key="4">
    <source>
        <dbReference type="Proteomes" id="UP001595615"/>
    </source>
</evidence>
<keyword evidence="1" id="KW-0812">Transmembrane</keyword>
<dbReference type="PANTHER" id="PTHR43102">
    <property type="entry name" value="SLR1143 PROTEIN"/>
    <property type="match status" value="1"/>
</dbReference>
<keyword evidence="3" id="KW-0548">Nucleotidyltransferase</keyword>
<keyword evidence="1" id="KW-1133">Transmembrane helix</keyword>
<evidence type="ECO:0000259" key="2">
    <source>
        <dbReference type="PROSITE" id="PS50887"/>
    </source>
</evidence>
<dbReference type="SMART" id="SM00065">
    <property type="entry name" value="GAF"/>
    <property type="match status" value="1"/>
</dbReference>
<keyword evidence="4" id="KW-1185">Reference proteome</keyword>
<dbReference type="PANTHER" id="PTHR43102:SF2">
    <property type="entry name" value="GAF DOMAIN-CONTAINING PROTEIN"/>
    <property type="match status" value="1"/>
</dbReference>
<feature type="transmembrane region" description="Helical" evidence="1">
    <location>
        <begin position="55"/>
        <end position="80"/>
    </location>
</feature>
<dbReference type="NCBIfam" id="TIGR00254">
    <property type="entry name" value="GGDEF"/>
    <property type="match status" value="1"/>
</dbReference>
<dbReference type="GO" id="GO:0052621">
    <property type="term" value="F:diguanylate cyclase activity"/>
    <property type="evidence" value="ECO:0007669"/>
    <property type="project" value="UniProtKB-EC"/>
</dbReference>
<dbReference type="RefSeq" id="WP_380863539.1">
    <property type="nucleotide sequence ID" value="NZ_JBHRXV010000012.1"/>
</dbReference>
<protein>
    <submittedName>
        <fullName evidence="3">Diguanylate cyclase</fullName>
        <ecNumber evidence="3">2.7.7.65</ecNumber>
    </submittedName>
</protein>
<evidence type="ECO:0000256" key="1">
    <source>
        <dbReference type="SAM" id="Phobius"/>
    </source>
</evidence>
<dbReference type="PROSITE" id="PS50887">
    <property type="entry name" value="GGDEF"/>
    <property type="match status" value="1"/>
</dbReference>
<dbReference type="SUPFAM" id="SSF55781">
    <property type="entry name" value="GAF domain-like"/>
    <property type="match status" value="1"/>
</dbReference>
<sequence>MKTTATGSRVEPVLERAAHWLTHLARPTVVALSALMLIVVGGLDLAIVREVNLGAFYVLPVCMAAWALGIKAGLITAVAAAVARTISYAGDVGVATPGVLIFNAGSAIVPFSLVALLLGTVRGHFDDTREMASIDALTGTLNKRAFMEAADEALARLPRRGGGLMLAYLDLDGFKAVNDTAGHAAGDDVLRAFADAARQEVRADDLLGRVGGDEFVLLRGIDDLADAYATAAAIHTRLCTALDRLPHAVSCSMGAVIVRAGDVADQQRLLGMADALMYEVKRSGKNSLRLALASDDHGFMPPPVPADEATRQGAIDKLELARLARKPAFQKMVQQAADIIGTPMAAISIIDRDRQWFVAEKGVDADETPRAVSFCGHAINGDAPMVINDAALDSRFGGNPLVRGDPGVRFYAGAPLVTSEGQKLGALCVIDTRPRELTAEQAAALTALASRVAHELEAGGGED</sequence>
<dbReference type="InterPro" id="IPR000160">
    <property type="entry name" value="GGDEF_dom"/>
</dbReference>
<feature type="transmembrane region" description="Helical" evidence="1">
    <location>
        <begin position="29"/>
        <end position="48"/>
    </location>
</feature>
<dbReference type="EC" id="2.7.7.65" evidence="3"/>
<dbReference type="SUPFAM" id="SSF55073">
    <property type="entry name" value="Nucleotide cyclase"/>
    <property type="match status" value="1"/>
</dbReference>
<gene>
    <name evidence="3" type="ORF">ACFOMD_16860</name>
</gene>
<dbReference type="Proteomes" id="UP001595615">
    <property type="component" value="Unassembled WGS sequence"/>
</dbReference>
<dbReference type="SMART" id="SM00267">
    <property type="entry name" value="GGDEF"/>
    <property type="match status" value="1"/>
</dbReference>
<keyword evidence="3" id="KW-0808">Transferase</keyword>
<dbReference type="Pfam" id="PF01590">
    <property type="entry name" value="GAF"/>
    <property type="match status" value="1"/>
</dbReference>
<accession>A0ABV7XDK1</accession>
<comment type="caution">
    <text evidence="3">The sequence shown here is derived from an EMBL/GenBank/DDBJ whole genome shotgun (WGS) entry which is preliminary data.</text>
</comment>
<feature type="domain" description="GGDEF" evidence="2">
    <location>
        <begin position="162"/>
        <end position="293"/>
    </location>
</feature>
<keyword evidence="1" id="KW-0472">Membrane</keyword>
<dbReference type="InterPro" id="IPR029787">
    <property type="entry name" value="Nucleotide_cyclase"/>
</dbReference>
<reference evidence="4" key="1">
    <citation type="journal article" date="2019" name="Int. J. Syst. Evol. Microbiol.">
        <title>The Global Catalogue of Microorganisms (GCM) 10K type strain sequencing project: providing services to taxonomists for standard genome sequencing and annotation.</title>
        <authorList>
            <consortium name="The Broad Institute Genomics Platform"/>
            <consortium name="The Broad Institute Genome Sequencing Center for Infectious Disease"/>
            <person name="Wu L."/>
            <person name="Ma J."/>
        </authorList>
    </citation>
    <scope>NUCLEOTIDE SEQUENCE [LARGE SCALE GENOMIC DNA]</scope>
    <source>
        <strain evidence="4">KCTC 42644</strain>
    </source>
</reference>
<dbReference type="EMBL" id="JBHRXV010000012">
    <property type="protein sequence ID" value="MFC3714241.1"/>
    <property type="molecule type" value="Genomic_DNA"/>
</dbReference>
<proteinExistence type="predicted"/>
<dbReference type="InterPro" id="IPR029016">
    <property type="entry name" value="GAF-like_dom_sf"/>
</dbReference>
<name>A0ABV7XDK1_9SPHN</name>
<organism evidence="3 4">
    <name type="scientific">Sphingoaurantiacus capsulatus</name>
    <dbReference type="NCBI Taxonomy" id="1771310"/>
    <lineage>
        <taxon>Bacteria</taxon>
        <taxon>Pseudomonadati</taxon>
        <taxon>Pseudomonadota</taxon>
        <taxon>Alphaproteobacteria</taxon>
        <taxon>Sphingomonadales</taxon>
        <taxon>Sphingosinicellaceae</taxon>
        <taxon>Sphingoaurantiacus</taxon>
    </lineage>
</organism>
<dbReference type="InterPro" id="IPR003018">
    <property type="entry name" value="GAF"/>
</dbReference>
<dbReference type="Pfam" id="PF00990">
    <property type="entry name" value="GGDEF"/>
    <property type="match status" value="1"/>
</dbReference>
<feature type="transmembrane region" description="Helical" evidence="1">
    <location>
        <begin position="100"/>
        <end position="121"/>
    </location>
</feature>
<dbReference type="InterPro" id="IPR043128">
    <property type="entry name" value="Rev_trsase/Diguanyl_cyclase"/>
</dbReference>
<dbReference type="CDD" id="cd01949">
    <property type="entry name" value="GGDEF"/>
    <property type="match status" value="1"/>
</dbReference>
<evidence type="ECO:0000313" key="3">
    <source>
        <dbReference type="EMBL" id="MFC3714241.1"/>
    </source>
</evidence>
<dbReference type="Gene3D" id="3.30.450.40">
    <property type="match status" value="1"/>
</dbReference>